<reference evidence="3" key="1">
    <citation type="submission" date="2023-07" db="EMBL/GenBank/DDBJ databases">
        <title>Characterization of two Paracoccaceae strains isolated from Phycosphere and proposal of Xinfangfangia lacusdiani sp. nov.</title>
        <authorList>
            <person name="Deng Y."/>
            <person name="Zhang Y.Q."/>
        </authorList>
    </citation>
    <scope>NUCLEOTIDE SEQUENCE [LARGE SCALE GENOMIC DNA]</scope>
    <source>
        <strain evidence="3">CPCC 101403</strain>
    </source>
</reference>
<evidence type="ECO:0000256" key="1">
    <source>
        <dbReference type="SAM" id="Phobius"/>
    </source>
</evidence>
<evidence type="ECO:0008006" key="4">
    <source>
        <dbReference type="Google" id="ProtNLM"/>
    </source>
</evidence>
<gene>
    <name evidence="2" type="ORF">RM190_18460</name>
</gene>
<sequence length="53" mass="5464">MPLPHFLILVLAVILAAGLTIWAASAVGVPMLALGLVALMAAAVAHLAMREHH</sequence>
<dbReference type="Proteomes" id="UP001251085">
    <property type="component" value="Unassembled WGS sequence"/>
</dbReference>
<keyword evidence="1" id="KW-0472">Membrane</keyword>
<name>A0ABU3EIB2_9RHOB</name>
<proteinExistence type="predicted"/>
<evidence type="ECO:0000313" key="3">
    <source>
        <dbReference type="Proteomes" id="UP001251085"/>
    </source>
</evidence>
<dbReference type="RefSeq" id="WP_311760937.1">
    <property type="nucleotide sequence ID" value="NZ_JAVRQI010000015.1"/>
</dbReference>
<comment type="caution">
    <text evidence="2">The sequence shown here is derived from an EMBL/GenBank/DDBJ whole genome shotgun (WGS) entry which is preliminary data.</text>
</comment>
<keyword evidence="3" id="KW-1185">Reference proteome</keyword>
<organism evidence="2 3">
    <name type="scientific">Paracoccus broussonetiae</name>
    <dbReference type="NCBI Taxonomy" id="3075834"/>
    <lineage>
        <taxon>Bacteria</taxon>
        <taxon>Pseudomonadati</taxon>
        <taxon>Pseudomonadota</taxon>
        <taxon>Alphaproteobacteria</taxon>
        <taxon>Rhodobacterales</taxon>
        <taxon>Paracoccaceae</taxon>
        <taxon>Paracoccus</taxon>
    </lineage>
</organism>
<protein>
    <recommendedName>
        <fullName evidence="4">CTP synthetase</fullName>
    </recommendedName>
</protein>
<dbReference type="EMBL" id="JAVRQI010000015">
    <property type="protein sequence ID" value="MDT1063850.1"/>
    <property type="molecule type" value="Genomic_DNA"/>
</dbReference>
<evidence type="ECO:0000313" key="2">
    <source>
        <dbReference type="EMBL" id="MDT1063850.1"/>
    </source>
</evidence>
<feature type="transmembrane region" description="Helical" evidence="1">
    <location>
        <begin position="33"/>
        <end position="49"/>
    </location>
</feature>
<keyword evidence="1" id="KW-1133">Transmembrane helix</keyword>
<accession>A0ABU3EIB2</accession>
<keyword evidence="1" id="KW-0812">Transmembrane</keyword>